<evidence type="ECO:0000313" key="2">
    <source>
        <dbReference type="EMBL" id="BAD15989.1"/>
    </source>
</evidence>
<organism evidence="2 3">
    <name type="scientific">Oryza sativa subsp. japonica</name>
    <name type="common">Rice</name>
    <dbReference type="NCBI Taxonomy" id="39947"/>
    <lineage>
        <taxon>Eukaryota</taxon>
        <taxon>Viridiplantae</taxon>
        <taxon>Streptophyta</taxon>
        <taxon>Embryophyta</taxon>
        <taxon>Tracheophyta</taxon>
        <taxon>Spermatophyta</taxon>
        <taxon>Magnoliopsida</taxon>
        <taxon>Liliopsida</taxon>
        <taxon>Poales</taxon>
        <taxon>Poaceae</taxon>
        <taxon>BOP clade</taxon>
        <taxon>Oryzoideae</taxon>
        <taxon>Oryzeae</taxon>
        <taxon>Oryzinae</taxon>
        <taxon>Oryza</taxon>
        <taxon>Oryza sativa</taxon>
    </lineage>
</organism>
<name>Q6Z6Q6_ORYSJ</name>
<evidence type="ECO:0000313" key="3">
    <source>
        <dbReference type="Proteomes" id="UP000000763"/>
    </source>
</evidence>
<dbReference type="AlphaFoldDB" id="Q6Z6Q6"/>
<feature type="region of interest" description="Disordered" evidence="1">
    <location>
        <begin position="103"/>
        <end position="130"/>
    </location>
</feature>
<proteinExistence type="predicted"/>
<accession>Q6Z6Q6</accession>
<evidence type="ECO:0000256" key="1">
    <source>
        <dbReference type="SAM" id="MobiDB-lite"/>
    </source>
</evidence>
<protein>
    <submittedName>
        <fullName evidence="2">Uncharacterized protein</fullName>
    </submittedName>
</protein>
<reference evidence="3" key="1">
    <citation type="journal article" date="2005" name="Nature">
        <title>The map-based sequence of the rice genome.</title>
        <authorList>
            <consortium name="International rice genome sequencing project (IRGSP)"/>
            <person name="Matsumoto T."/>
            <person name="Wu J."/>
            <person name="Kanamori H."/>
            <person name="Katayose Y."/>
            <person name="Fujisawa M."/>
            <person name="Namiki N."/>
            <person name="Mizuno H."/>
            <person name="Yamamoto K."/>
            <person name="Antonio B.A."/>
            <person name="Baba T."/>
            <person name="Sakata K."/>
            <person name="Nagamura Y."/>
            <person name="Aoki H."/>
            <person name="Arikawa K."/>
            <person name="Arita K."/>
            <person name="Bito T."/>
            <person name="Chiden Y."/>
            <person name="Fujitsuka N."/>
            <person name="Fukunaka R."/>
            <person name="Hamada M."/>
            <person name="Harada C."/>
            <person name="Hayashi A."/>
            <person name="Hijishita S."/>
            <person name="Honda M."/>
            <person name="Hosokawa S."/>
            <person name="Ichikawa Y."/>
            <person name="Idonuma A."/>
            <person name="Iijima M."/>
            <person name="Ikeda M."/>
            <person name="Ikeno M."/>
            <person name="Ito K."/>
            <person name="Ito S."/>
            <person name="Ito T."/>
            <person name="Ito Y."/>
            <person name="Ito Y."/>
            <person name="Iwabuchi A."/>
            <person name="Kamiya K."/>
            <person name="Karasawa W."/>
            <person name="Kurita K."/>
            <person name="Katagiri S."/>
            <person name="Kikuta A."/>
            <person name="Kobayashi H."/>
            <person name="Kobayashi N."/>
            <person name="Machita K."/>
            <person name="Maehara T."/>
            <person name="Masukawa M."/>
            <person name="Mizubayashi T."/>
            <person name="Mukai Y."/>
            <person name="Nagasaki H."/>
            <person name="Nagata Y."/>
            <person name="Naito S."/>
            <person name="Nakashima M."/>
            <person name="Nakama Y."/>
            <person name="Nakamichi Y."/>
            <person name="Nakamura M."/>
            <person name="Meguro A."/>
            <person name="Negishi M."/>
            <person name="Ohta I."/>
            <person name="Ohta T."/>
            <person name="Okamoto M."/>
            <person name="Ono N."/>
            <person name="Saji S."/>
            <person name="Sakaguchi M."/>
            <person name="Sakai K."/>
            <person name="Shibata M."/>
            <person name="Shimokawa T."/>
            <person name="Song J."/>
            <person name="Takazaki Y."/>
            <person name="Terasawa K."/>
            <person name="Tsugane M."/>
            <person name="Tsuji K."/>
            <person name="Ueda S."/>
            <person name="Waki K."/>
            <person name="Yamagata H."/>
            <person name="Yamamoto M."/>
            <person name="Yamamoto S."/>
            <person name="Yamane H."/>
            <person name="Yoshiki S."/>
            <person name="Yoshihara R."/>
            <person name="Yukawa K."/>
            <person name="Zhong H."/>
            <person name="Yano M."/>
            <person name="Yuan Q."/>
            <person name="Ouyang S."/>
            <person name="Liu J."/>
            <person name="Jones K.M."/>
            <person name="Gansberger K."/>
            <person name="Moffat K."/>
            <person name="Hill J."/>
            <person name="Bera J."/>
            <person name="Fadrosh D."/>
            <person name="Jin S."/>
            <person name="Johri S."/>
            <person name="Kim M."/>
            <person name="Overton L."/>
            <person name="Reardon M."/>
            <person name="Tsitrin T."/>
            <person name="Vuong H."/>
            <person name="Weaver B."/>
            <person name="Ciecko A."/>
            <person name="Tallon L."/>
            <person name="Jackson J."/>
            <person name="Pai G."/>
            <person name="Aken S.V."/>
            <person name="Utterback T."/>
            <person name="Reidmuller S."/>
            <person name="Feldblyum T."/>
            <person name="Hsiao J."/>
            <person name="Zismann V."/>
            <person name="Iobst S."/>
            <person name="de Vazeille A.R."/>
            <person name="Buell C.R."/>
            <person name="Ying K."/>
            <person name="Li Y."/>
            <person name="Lu T."/>
            <person name="Huang Y."/>
            <person name="Zhao Q."/>
            <person name="Feng Q."/>
            <person name="Zhang L."/>
            <person name="Zhu J."/>
            <person name="Weng Q."/>
            <person name="Mu J."/>
            <person name="Lu Y."/>
            <person name="Fan D."/>
            <person name="Liu Y."/>
            <person name="Guan J."/>
            <person name="Zhang Y."/>
            <person name="Yu S."/>
            <person name="Liu X."/>
            <person name="Zhang Y."/>
            <person name="Hong G."/>
            <person name="Han B."/>
            <person name="Choisne N."/>
            <person name="Demange N."/>
            <person name="Orjeda G."/>
            <person name="Samain S."/>
            <person name="Cattolico L."/>
            <person name="Pelletier E."/>
            <person name="Couloux A."/>
            <person name="Segurens B."/>
            <person name="Wincker P."/>
            <person name="D'Hont A."/>
            <person name="Scarpelli C."/>
            <person name="Weissenbach J."/>
            <person name="Salanoubat M."/>
            <person name="Quetier F."/>
            <person name="Yu Y."/>
            <person name="Kim H.R."/>
            <person name="Rambo T."/>
            <person name="Currie J."/>
            <person name="Collura K."/>
            <person name="Luo M."/>
            <person name="Yang T."/>
            <person name="Ammiraju J.S.S."/>
            <person name="Engler F."/>
            <person name="Soderlund C."/>
            <person name="Wing R.A."/>
            <person name="Palmer L.E."/>
            <person name="de la Bastide M."/>
            <person name="Spiegel L."/>
            <person name="Nascimento L."/>
            <person name="Zutavern T."/>
            <person name="O'Shaughnessy A."/>
            <person name="Dike S."/>
            <person name="Dedhia N."/>
            <person name="Preston R."/>
            <person name="Balija V."/>
            <person name="McCombie W.R."/>
            <person name="Chow T."/>
            <person name="Chen H."/>
            <person name="Chung M."/>
            <person name="Chen C."/>
            <person name="Shaw J."/>
            <person name="Wu H."/>
            <person name="Hsiao K."/>
            <person name="Chao Y."/>
            <person name="Chu M."/>
            <person name="Cheng C."/>
            <person name="Hour A."/>
            <person name="Lee P."/>
            <person name="Lin S."/>
            <person name="Lin Y."/>
            <person name="Liou J."/>
            <person name="Liu S."/>
            <person name="Hsing Y."/>
            <person name="Raghuvanshi S."/>
            <person name="Mohanty A."/>
            <person name="Bharti A.K."/>
            <person name="Gaur A."/>
            <person name="Gupta V."/>
            <person name="Kumar D."/>
            <person name="Ravi V."/>
            <person name="Vij S."/>
            <person name="Kapur A."/>
            <person name="Khurana P."/>
            <person name="Khurana P."/>
            <person name="Khurana J.P."/>
            <person name="Tyagi A.K."/>
            <person name="Gaikwad K."/>
            <person name="Singh A."/>
            <person name="Dalal V."/>
            <person name="Srivastava S."/>
            <person name="Dixit A."/>
            <person name="Pal A.K."/>
            <person name="Ghazi I.A."/>
            <person name="Yadav M."/>
            <person name="Pandit A."/>
            <person name="Bhargava A."/>
            <person name="Sureshbabu K."/>
            <person name="Batra K."/>
            <person name="Sharma T.R."/>
            <person name="Mohapatra T."/>
            <person name="Singh N.K."/>
            <person name="Messing J."/>
            <person name="Nelson A.B."/>
            <person name="Fuks G."/>
            <person name="Kavchok S."/>
            <person name="Keizer G."/>
            <person name="Linton E."/>
            <person name="Llaca V."/>
            <person name="Song R."/>
            <person name="Tanyolac B."/>
            <person name="Young S."/>
            <person name="Ho-Il K."/>
            <person name="Hahn J.H."/>
            <person name="Sangsakoo G."/>
            <person name="Vanavichit A."/>
            <person name="de Mattos Luiz.A.T."/>
            <person name="Zimmer P.D."/>
            <person name="Malone G."/>
            <person name="Dellagostin O."/>
            <person name="de Oliveira A.C."/>
            <person name="Bevan M."/>
            <person name="Bancroft I."/>
            <person name="Minx P."/>
            <person name="Cordum H."/>
            <person name="Wilson R."/>
            <person name="Cheng Z."/>
            <person name="Jin W."/>
            <person name="Jiang J."/>
            <person name="Leong S.A."/>
            <person name="Iwama H."/>
            <person name="Gojobori T."/>
            <person name="Itoh T."/>
            <person name="Niimura Y."/>
            <person name="Fujii Y."/>
            <person name="Habara T."/>
            <person name="Sakai H."/>
            <person name="Sato Y."/>
            <person name="Wilson G."/>
            <person name="Kumar K."/>
            <person name="McCouch S."/>
            <person name="Juretic N."/>
            <person name="Hoen D."/>
            <person name="Wright S."/>
            <person name="Bruskiewich R."/>
            <person name="Bureau T."/>
            <person name="Miyao A."/>
            <person name="Hirochika H."/>
            <person name="Nishikawa T."/>
            <person name="Kadowaki K."/>
            <person name="Sugiura M."/>
            <person name="Burr B."/>
            <person name="Sasaki T."/>
        </authorList>
    </citation>
    <scope>NUCLEOTIDE SEQUENCE [LARGE SCALE GENOMIC DNA]</scope>
    <source>
        <strain evidence="3">cv. Nipponbare</strain>
    </source>
</reference>
<dbReference type="Proteomes" id="UP000000763">
    <property type="component" value="Chromosome 2"/>
</dbReference>
<reference evidence="3" key="2">
    <citation type="journal article" date="2008" name="Nucleic Acids Res.">
        <title>The rice annotation project database (RAP-DB): 2008 update.</title>
        <authorList>
            <consortium name="The rice annotation project (RAP)"/>
        </authorList>
    </citation>
    <scope>GENOME REANNOTATION</scope>
    <source>
        <strain evidence="3">cv. Nipponbare</strain>
    </source>
</reference>
<gene>
    <name evidence="2" type="primary">P0705A04.39</name>
</gene>
<dbReference type="EMBL" id="AP004891">
    <property type="protein sequence ID" value="BAD15989.1"/>
    <property type="molecule type" value="Genomic_DNA"/>
</dbReference>
<sequence>MAGTNFGGSFDPYVVHACRHAVPGEASELARLPDVVQCPRLWTHCLVDVSPQLDGEHRGGEDHLLEDELLHDGLLVLQGDWVAFSLSLSLFSPNANLLRMMNSSTTGEGGGIELDPSSAGRARPCTTHPR</sequence>